<sequence length="255" mass="27657">MIDWSTLYDAYGPAHAIPGLLDRAVDRDQEAIDLLWTRLCHQGAITPASIAALPRPAEIAKAEDTGDWALDLAGAIAGGLLQPHGGDEEVARCAPTLAQLRATAAARLRPGLDRKTYLGRLRDMLAFDGRPLWFESLDDFRDSFVTVGCPHCDAPVTIAVGDYGCYSSIRDWNLGDVHQVPLRPATPHELAGTARMLHESAVRDGQQRLAWGLTHLFGRAECPGCGSVFGIADEYEAANTPAPWHFARSHTKDAP</sequence>
<dbReference type="Proteomes" id="UP001595975">
    <property type="component" value="Unassembled WGS sequence"/>
</dbReference>
<comment type="caution">
    <text evidence="1">The sequence shown here is derived from an EMBL/GenBank/DDBJ whole genome shotgun (WGS) entry which is preliminary data.</text>
</comment>
<evidence type="ECO:0000313" key="1">
    <source>
        <dbReference type="EMBL" id="MFC5665986.1"/>
    </source>
</evidence>
<keyword evidence="2" id="KW-1185">Reference proteome</keyword>
<name>A0ABW0XC07_9ACTN</name>
<protein>
    <recommendedName>
        <fullName evidence="3">C2H2-type domain-containing protein</fullName>
    </recommendedName>
</protein>
<proteinExistence type="predicted"/>
<evidence type="ECO:0000313" key="2">
    <source>
        <dbReference type="Proteomes" id="UP001595975"/>
    </source>
</evidence>
<gene>
    <name evidence="1" type="ORF">ACFP3U_23785</name>
</gene>
<dbReference type="RefSeq" id="WP_380227657.1">
    <property type="nucleotide sequence ID" value="NZ_JBHSOF010000034.1"/>
</dbReference>
<organism evidence="1 2">
    <name type="scientific">Kitasatospora misakiensis</name>
    <dbReference type="NCBI Taxonomy" id="67330"/>
    <lineage>
        <taxon>Bacteria</taxon>
        <taxon>Bacillati</taxon>
        <taxon>Actinomycetota</taxon>
        <taxon>Actinomycetes</taxon>
        <taxon>Kitasatosporales</taxon>
        <taxon>Streptomycetaceae</taxon>
        <taxon>Kitasatospora</taxon>
    </lineage>
</organism>
<reference evidence="2" key="1">
    <citation type="journal article" date="2019" name="Int. J. Syst. Evol. Microbiol.">
        <title>The Global Catalogue of Microorganisms (GCM) 10K type strain sequencing project: providing services to taxonomists for standard genome sequencing and annotation.</title>
        <authorList>
            <consortium name="The Broad Institute Genomics Platform"/>
            <consortium name="The Broad Institute Genome Sequencing Center for Infectious Disease"/>
            <person name="Wu L."/>
            <person name="Ma J."/>
        </authorList>
    </citation>
    <scope>NUCLEOTIDE SEQUENCE [LARGE SCALE GENOMIC DNA]</scope>
    <source>
        <strain evidence="2">CGMCC 4.1437</strain>
    </source>
</reference>
<accession>A0ABW0XC07</accession>
<evidence type="ECO:0008006" key="3">
    <source>
        <dbReference type="Google" id="ProtNLM"/>
    </source>
</evidence>
<dbReference type="EMBL" id="JBHSOF010000034">
    <property type="protein sequence ID" value="MFC5665986.1"/>
    <property type="molecule type" value="Genomic_DNA"/>
</dbReference>